<feature type="transmembrane region" description="Helical" evidence="2">
    <location>
        <begin position="234"/>
        <end position="257"/>
    </location>
</feature>
<evidence type="ECO:0000256" key="2">
    <source>
        <dbReference type="SAM" id="Phobius"/>
    </source>
</evidence>
<dbReference type="WBParaSite" id="Gr19_v10_g11109.t1">
    <property type="protein sequence ID" value="Gr19_v10_g11109.t1"/>
    <property type="gene ID" value="Gr19_v10_g11109"/>
</dbReference>
<feature type="region of interest" description="Disordered" evidence="1">
    <location>
        <begin position="304"/>
        <end position="333"/>
    </location>
</feature>
<sequence>MATSARLPSLKSPSSLLLIAALLFNGYRCCRADAFSLQDKACAKKGAELPKGFSLPKDDQILMNPLALGINRTIQPQIRALLLQKGGELDRLHFAVVIIERDKDGQHASATNGTCSQFFIDHLLLPENVNCVFGKETKVKDEHQQKECSENGTKCTSLPVNCNFPMGRVDALSYVRHFTIKLWARVDALNDSHCMWKAIIDGVRVLKSVSTGNSNELEKCWASNVWVCCEPLQLAVLFSVCAVVLVVSVILMVACLCRKRKQPTGRHTKKKEDKEEATEEDAVQLSTSIAAQYGVEVPDSVLSKTEDDDEEMQTPNTIVPQKPIPGSLEAPPMNADIPAGGRVTVPEPLHQLAVPKNAEEDIPKSLLSNGHHDEDEDESSLYKITPGQGTIEAPKKQDPIAANDPIYQTLGDLDKDIFVKLSKPLPPKTQAAANDPIYQTLGDLDKDIFVKPSKPLPPKTQAAANDPIYQTLGDLDKDIFVKPSKPLPPKTQAAANDPIYQTLGDLDKDIFIKQPMTQPPPKTQAAANDPIYQTLGDLDKDIFIKQPMTQQPPKTQAAANDPIYQTLGNLDKDIFIKQPMTQPPPKTQAAANDPIYQTLGNLDKDIFIKQPMTQPPKKTQAAASDPIYQTLGNLDKDIFIKQPMTQPPPKPQAAASDPIYQTLGNLDKDIFIKQPMTQPPKKAQTPAAKKS</sequence>
<reference evidence="5" key="1">
    <citation type="submission" date="2022-11" db="UniProtKB">
        <authorList>
            <consortium name="WormBaseParasite"/>
        </authorList>
    </citation>
    <scope>IDENTIFICATION</scope>
</reference>
<proteinExistence type="predicted"/>
<feature type="region of interest" description="Disordered" evidence="1">
    <location>
        <begin position="357"/>
        <end position="381"/>
    </location>
</feature>
<protein>
    <submittedName>
        <fullName evidence="5">Uncharacterized protein</fullName>
    </submittedName>
</protein>
<dbReference type="AlphaFoldDB" id="A0A914GWQ8"/>
<organism evidence="4 5">
    <name type="scientific">Globodera rostochiensis</name>
    <name type="common">Golden nematode worm</name>
    <name type="synonym">Heterodera rostochiensis</name>
    <dbReference type="NCBI Taxonomy" id="31243"/>
    <lineage>
        <taxon>Eukaryota</taxon>
        <taxon>Metazoa</taxon>
        <taxon>Ecdysozoa</taxon>
        <taxon>Nematoda</taxon>
        <taxon>Chromadorea</taxon>
        <taxon>Rhabditida</taxon>
        <taxon>Tylenchina</taxon>
        <taxon>Tylenchomorpha</taxon>
        <taxon>Tylenchoidea</taxon>
        <taxon>Heteroderidae</taxon>
        <taxon>Heteroderinae</taxon>
        <taxon>Globodera</taxon>
    </lineage>
</organism>
<dbReference type="Proteomes" id="UP000887572">
    <property type="component" value="Unplaced"/>
</dbReference>
<evidence type="ECO:0000313" key="4">
    <source>
        <dbReference type="Proteomes" id="UP000887572"/>
    </source>
</evidence>
<accession>A0A914GWQ8</accession>
<dbReference type="PANTHER" id="PTHR21592">
    <property type="entry name" value="CHROMOSOME UNDETERMINED SCAFFOLD_25, WHOLE GENOME SHOTGUN SEQUENCE"/>
    <property type="match status" value="1"/>
</dbReference>
<keyword evidence="2" id="KW-1133">Transmembrane helix</keyword>
<keyword evidence="3" id="KW-0732">Signal</keyword>
<feature type="region of interest" description="Disordered" evidence="1">
    <location>
        <begin position="264"/>
        <end position="283"/>
    </location>
</feature>
<evidence type="ECO:0000256" key="3">
    <source>
        <dbReference type="SAM" id="SignalP"/>
    </source>
</evidence>
<evidence type="ECO:0000256" key="1">
    <source>
        <dbReference type="SAM" id="MobiDB-lite"/>
    </source>
</evidence>
<feature type="chain" id="PRO_5037747122" evidence="3">
    <location>
        <begin position="33"/>
        <end position="691"/>
    </location>
</feature>
<keyword evidence="2" id="KW-0472">Membrane</keyword>
<name>A0A914GWQ8_GLORO</name>
<keyword evidence="4" id="KW-1185">Reference proteome</keyword>
<keyword evidence="2" id="KW-0812">Transmembrane</keyword>
<feature type="signal peptide" evidence="3">
    <location>
        <begin position="1"/>
        <end position="32"/>
    </location>
</feature>
<dbReference type="PANTHER" id="PTHR21592:SF23">
    <property type="entry name" value="DAUER UP-REGULATED"/>
    <property type="match status" value="1"/>
</dbReference>
<evidence type="ECO:0000313" key="5">
    <source>
        <dbReference type="WBParaSite" id="Gr19_v10_g11109.t1"/>
    </source>
</evidence>